<accession>A0A936Z8X1</accession>
<reference evidence="2 3" key="1">
    <citation type="journal article" date="2017" name="Int. J. Syst. Evol. Microbiol.">
        <title>Ramlibacter monticola sp. nov., isolated from forest soil.</title>
        <authorList>
            <person name="Chaudhary D.K."/>
            <person name="Kim J."/>
        </authorList>
    </citation>
    <scope>NUCLEOTIDE SEQUENCE [LARGE SCALE GENOMIC DNA]</scope>
    <source>
        <strain evidence="2 3">KACC 19175</strain>
    </source>
</reference>
<dbReference type="Proteomes" id="UP000599109">
    <property type="component" value="Unassembled WGS sequence"/>
</dbReference>
<feature type="signal peptide" evidence="1">
    <location>
        <begin position="1"/>
        <end position="25"/>
    </location>
</feature>
<name>A0A936Z8X1_9BURK</name>
<proteinExistence type="predicted"/>
<feature type="chain" id="PRO_5036934001" evidence="1">
    <location>
        <begin position="26"/>
        <end position="147"/>
    </location>
</feature>
<sequence>MSPLFMRIFTLVGIALAAASMQSKARAESLTGPAVQQVQAVVVAQLKAFSEEDADAAFAAATPAIRQSVGDPSRFLAMVRGNYPMVHHPAGYAFLAPQIEKDQVLQAVALRDEDDKTWIALFTLERQPDDSWRIGACIVAENDWRST</sequence>
<organism evidence="2 3">
    <name type="scientific">Ramlibacter monticola</name>
    <dbReference type="NCBI Taxonomy" id="1926872"/>
    <lineage>
        <taxon>Bacteria</taxon>
        <taxon>Pseudomonadati</taxon>
        <taxon>Pseudomonadota</taxon>
        <taxon>Betaproteobacteria</taxon>
        <taxon>Burkholderiales</taxon>
        <taxon>Comamonadaceae</taxon>
        <taxon>Ramlibacter</taxon>
    </lineage>
</organism>
<dbReference type="Pfam" id="PF16156">
    <property type="entry name" value="DUF4864"/>
    <property type="match status" value="1"/>
</dbReference>
<keyword evidence="3" id="KW-1185">Reference proteome</keyword>
<dbReference type="InterPro" id="IPR032347">
    <property type="entry name" value="DUF4864"/>
</dbReference>
<dbReference type="AlphaFoldDB" id="A0A936Z8X1"/>
<evidence type="ECO:0000256" key="1">
    <source>
        <dbReference type="SAM" id="SignalP"/>
    </source>
</evidence>
<evidence type="ECO:0000313" key="3">
    <source>
        <dbReference type="Proteomes" id="UP000599109"/>
    </source>
</evidence>
<protein>
    <submittedName>
        <fullName evidence="2">DUF4864 domain-containing protein</fullName>
    </submittedName>
</protein>
<dbReference type="EMBL" id="JAEQNE010000012">
    <property type="protein sequence ID" value="MBL0395076.1"/>
    <property type="molecule type" value="Genomic_DNA"/>
</dbReference>
<keyword evidence="1" id="KW-0732">Signal</keyword>
<dbReference type="RefSeq" id="WP_201677751.1">
    <property type="nucleotide sequence ID" value="NZ_JAEQNE010000012.1"/>
</dbReference>
<evidence type="ECO:0000313" key="2">
    <source>
        <dbReference type="EMBL" id="MBL0395076.1"/>
    </source>
</evidence>
<gene>
    <name evidence="2" type="ORF">JJ685_28350</name>
</gene>
<comment type="caution">
    <text evidence="2">The sequence shown here is derived from an EMBL/GenBank/DDBJ whole genome shotgun (WGS) entry which is preliminary data.</text>
</comment>